<accession>A0AAP0ITP6</accession>
<evidence type="ECO:0000313" key="3">
    <source>
        <dbReference type="Proteomes" id="UP001420932"/>
    </source>
</evidence>
<gene>
    <name evidence="2" type="ORF">Syun_017993</name>
</gene>
<dbReference type="PANTHER" id="PTHR47590">
    <property type="entry name" value="F-BOX/KELCH-REPEAT PROTEIN SKIP25"/>
    <property type="match status" value="1"/>
</dbReference>
<protein>
    <recommendedName>
        <fullName evidence="4">F-box domain-containing protein</fullName>
    </recommendedName>
</protein>
<evidence type="ECO:0008006" key="4">
    <source>
        <dbReference type="Google" id="ProtNLM"/>
    </source>
</evidence>
<feature type="compositionally biased region" description="Pro residues" evidence="1">
    <location>
        <begin position="173"/>
        <end position="210"/>
    </location>
</feature>
<dbReference type="Proteomes" id="UP001420932">
    <property type="component" value="Unassembled WGS sequence"/>
</dbReference>
<proteinExistence type="predicted"/>
<reference evidence="2 3" key="1">
    <citation type="submission" date="2024-01" db="EMBL/GenBank/DDBJ databases">
        <title>Genome assemblies of Stephania.</title>
        <authorList>
            <person name="Yang L."/>
        </authorList>
    </citation>
    <scope>NUCLEOTIDE SEQUENCE [LARGE SCALE GENOMIC DNA]</scope>
    <source>
        <strain evidence="2">YNDBR</strain>
        <tissue evidence="2">Leaf</tissue>
    </source>
</reference>
<evidence type="ECO:0000256" key="1">
    <source>
        <dbReference type="SAM" id="MobiDB-lite"/>
    </source>
</evidence>
<feature type="region of interest" description="Disordered" evidence="1">
    <location>
        <begin position="163"/>
        <end position="218"/>
    </location>
</feature>
<sequence length="314" mass="33998">MAATTTTITTTTSGSKKKKKKVGLDSSWSWSSSELIPGLPEHLAEECLSRVHPRLLYKVCHSWRRLIYSPTFPPFLSLYALLDSSSSSSVLFSTYDPISSTWIPPSPSPSRHPLLLRHPSFIARLLPVQSLSPSNLHLLLLAATSPRFLPALPRPLLFSPPPPPPIGSSALPSPLPAAGAPPAPSTTPSTSPPASPPPSTTSSPAPPPAGLFPTFPTSKENRMRMMKRNIVGGRWEEVAGMRDAAFSREAVEAVGWRGKLCMVNVKGNALKAGVVYDERKGAWEEMREGMLRGWMGPVAAMDEEEMYVVDEGRG</sequence>
<dbReference type="PANTHER" id="PTHR47590:SF7">
    <property type="entry name" value="OS06G0711700 PROTEIN"/>
    <property type="match status" value="1"/>
</dbReference>
<dbReference type="PRINTS" id="PR01217">
    <property type="entry name" value="PRICHEXTENSN"/>
</dbReference>
<comment type="caution">
    <text evidence="2">The sequence shown here is derived from an EMBL/GenBank/DDBJ whole genome shotgun (WGS) entry which is preliminary data.</text>
</comment>
<name>A0AAP0ITP6_9MAGN</name>
<evidence type="ECO:0000313" key="2">
    <source>
        <dbReference type="EMBL" id="KAK9120376.1"/>
    </source>
</evidence>
<organism evidence="2 3">
    <name type="scientific">Stephania yunnanensis</name>
    <dbReference type="NCBI Taxonomy" id="152371"/>
    <lineage>
        <taxon>Eukaryota</taxon>
        <taxon>Viridiplantae</taxon>
        <taxon>Streptophyta</taxon>
        <taxon>Embryophyta</taxon>
        <taxon>Tracheophyta</taxon>
        <taxon>Spermatophyta</taxon>
        <taxon>Magnoliopsida</taxon>
        <taxon>Ranunculales</taxon>
        <taxon>Menispermaceae</taxon>
        <taxon>Menispermoideae</taxon>
        <taxon>Cissampelideae</taxon>
        <taxon>Stephania</taxon>
    </lineage>
</organism>
<dbReference type="EMBL" id="JBBNAF010000008">
    <property type="protein sequence ID" value="KAK9120376.1"/>
    <property type="molecule type" value="Genomic_DNA"/>
</dbReference>
<dbReference type="AlphaFoldDB" id="A0AAP0ITP6"/>
<keyword evidence="3" id="KW-1185">Reference proteome</keyword>